<evidence type="ECO:0000313" key="3">
    <source>
        <dbReference type="Proteomes" id="UP000480312"/>
    </source>
</evidence>
<keyword evidence="1" id="KW-0732">Signal</keyword>
<dbReference type="Proteomes" id="UP000480312">
    <property type="component" value="Unassembled WGS sequence"/>
</dbReference>
<protein>
    <recommendedName>
        <fullName evidence="4">Common-antigen outer membrane protein</fullName>
    </recommendedName>
</protein>
<evidence type="ECO:0008006" key="4">
    <source>
        <dbReference type="Google" id="ProtNLM"/>
    </source>
</evidence>
<dbReference type="InterPro" id="IPR032258">
    <property type="entry name" value="DUF5061"/>
</dbReference>
<accession>A0A7C9JSA8</accession>
<evidence type="ECO:0000313" key="2">
    <source>
        <dbReference type="EMBL" id="NDL70404.1"/>
    </source>
</evidence>
<proteinExistence type="predicted"/>
<dbReference type="OrthoDB" id="6239412at2"/>
<dbReference type="AlphaFoldDB" id="A0A7C9JSA8"/>
<gene>
    <name evidence="2" type="ORF">GPL32_07765</name>
</gene>
<sequence length="139" mass="14683">MSNTPISLTRPARMLLVALSVAVVGGCATNYPSGSTQQDARYVLTNDAATLLKDDTLNGFLSQAPAGGVLNVAQSPWGDNVQLTADAPYLAASGRECRQLRVTEPTGSTRAALACETPNGWVHQRLVTHTLVNYAVEGR</sequence>
<evidence type="ECO:0000256" key="1">
    <source>
        <dbReference type="SAM" id="SignalP"/>
    </source>
</evidence>
<dbReference type="RefSeq" id="WP_162218293.1">
    <property type="nucleotide sequence ID" value="NZ_JAAEHK010000008.1"/>
</dbReference>
<comment type="caution">
    <text evidence="2">The sequence shown here is derived from an EMBL/GenBank/DDBJ whole genome shotgun (WGS) entry which is preliminary data.</text>
</comment>
<dbReference type="Pfam" id="PF16587">
    <property type="entry name" value="DUF5061"/>
    <property type="match status" value="1"/>
</dbReference>
<organism evidence="2 3">
    <name type="scientific">Vreelandella alkaliphila</name>
    <dbReference type="NCBI Taxonomy" id="272774"/>
    <lineage>
        <taxon>Bacteria</taxon>
        <taxon>Pseudomonadati</taxon>
        <taxon>Pseudomonadota</taxon>
        <taxon>Gammaproteobacteria</taxon>
        <taxon>Oceanospirillales</taxon>
        <taxon>Halomonadaceae</taxon>
        <taxon>Vreelandella</taxon>
    </lineage>
</organism>
<feature type="signal peptide" evidence="1">
    <location>
        <begin position="1"/>
        <end position="22"/>
    </location>
</feature>
<reference evidence="2 3" key="1">
    <citation type="submission" date="2020-01" db="EMBL/GenBank/DDBJ databases">
        <title>Whole genome sequencing of Halomonas alkaliphila strain LS44.</title>
        <authorList>
            <person name="Kumar S."/>
            <person name="Paul D."/>
            <person name="Shouche Y."/>
            <person name="Suryavanshi M.V."/>
        </authorList>
    </citation>
    <scope>NUCLEOTIDE SEQUENCE [LARGE SCALE GENOMIC DNA]</scope>
    <source>
        <strain evidence="2 3">LS44</strain>
    </source>
</reference>
<dbReference type="EMBL" id="JAAEHK010000008">
    <property type="protein sequence ID" value="NDL70404.1"/>
    <property type="molecule type" value="Genomic_DNA"/>
</dbReference>
<name>A0A7C9JSA8_9GAMM</name>
<feature type="chain" id="PRO_5028832437" description="Common-antigen outer membrane protein" evidence="1">
    <location>
        <begin position="23"/>
        <end position="139"/>
    </location>
</feature>